<dbReference type="PANTHER" id="PTHR30529:SF1">
    <property type="entry name" value="CYTOCHROME B561 HOMOLOG 2"/>
    <property type="match status" value="1"/>
</dbReference>
<evidence type="ECO:0000256" key="2">
    <source>
        <dbReference type="ARBA" id="ARBA00004651"/>
    </source>
</evidence>
<comment type="subcellular location">
    <subcellularLocation>
        <location evidence="2">Cell membrane</location>
        <topology evidence="2">Multi-pass membrane protein</topology>
    </subcellularLocation>
</comment>
<evidence type="ECO:0000259" key="14">
    <source>
        <dbReference type="Pfam" id="PF01292"/>
    </source>
</evidence>
<evidence type="ECO:0000256" key="5">
    <source>
        <dbReference type="ARBA" id="ARBA00022617"/>
    </source>
</evidence>
<keyword evidence="5" id="KW-0349">Heme</keyword>
<evidence type="ECO:0000256" key="12">
    <source>
        <dbReference type="ARBA" id="ARBA00037975"/>
    </source>
</evidence>
<evidence type="ECO:0000256" key="13">
    <source>
        <dbReference type="SAM" id="Phobius"/>
    </source>
</evidence>
<dbReference type="AlphaFoldDB" id="A0A1V2H702"/>
<keyword evidence="10" id="KW-0408">Iron</keyword>
<name>A0A1V2H702_9PROT</name>
<dbReference type="GO" id="GO:0020037">
    <property type="term" value="F:heme binding"/>
    <property type="evidence" value="ECO:0007669"/>
    <property type="project" value="TreeGrafter"/>
</dbReference>
<keyword evidence="9 13" id="KW-1133">Transmembrane helix</keyword>
<comment type="similarity">
    <text evidence="12">Belongs to the cytochrome b561 family.</text>
</comment>
<feature type="transmembrane region" description="Helical" evidence="13">
    <location>
        <begin position="58"/>
        <end position="80"/>
    </location>
</feature>
<evidence type="ECO:0000256" key="6">
    <source>
        <dbReference type="ARBA" id="ARBA00022692"/>
    </source>
</evidence>
<feature type="transmembrane region" description="Helical" evidence="13">
    <location>
        <begin position="101"/>
        <end position="123"/>
    </location>
</feature>
<dbReference type="InterPro" id="IPR052168">
    <property type="entry name" value="Cytochrome_b561_oxidase"/>
</dbReference>
<evidence type="ECO:0000256" key="1">
    <source>
        <dbReference type="ARBA" id="ARBA00001970"/>
    </source>
</evidence>
<evidence type="ECO:0000256" key="9">
    <source>
        <dbReference type="ARBA" id="ARBA00022989"/>
    </source>
</evidence>
<keyword evidence="11 13" id="KW-0472">Membrane</keyword>
<dbReference type="GO" id="GO:0046872">
    <property type="term" value="F:metal ion binding"/>
    <property type="evidence" value="ECO:0007669"/>
    <property type="project" value="UniProtKB-KW"/>
</dbReference>
<keyword evidence="6 13" id="KW-0812">Transmembrane</keyword>
<keyword evidence="8" id="KW-0249">Electron transport</keyword>
<sequence>MTVRQPDGQILALSWRDTPERYGLITRALHWGMAGVFAWQFLGMALRNLLGRGPVAGFFVSSHTALGTVLLLLVLLRGAWGLYNRPRRPPHGPGWLGRASVAGHLALYGLMLLVPSLALLRAYGSGRAFSPFGVPLFPGFQGGPIGWMTAPGNAAHGLLAWVLLALIAGHIVMAVAHRVIWRDDVLQRMAGRVRQPAAGE</sequence>
<protein>
    <submittedName>
        <fullName evidence="15">Cytochrome B</fullName>
    </submittedName>
</protein>
<comment type="cofactor">
    <cofactor evidence="1">
        <name>heme b</name>
        <dbReference type="ChEBI" id="CHEBI:60344"/>
    </cofactor>
</comment>
<feature type="transmembrane region" description="Helical" evidence="13">
    <location>
        <begin position="28"/>
        <end position="46"/>
    </location>
</feature>
<evidence type="ECO:0000313" key="15">
    <source>
        <dbReference type="EMBL" id="ONG56677.1"/>
    </source>
</evidence>
<dbReference type="GO" id="GO:0009055">
    <property type="term" value="F:electron transfer activity"/>
    <property type="evidence" value="ECO:0007669"/>
    <property type="project" value="InterPro"/>
</dbReference>
<proteinExistence type="inferred from homology"/>
<evidence type="ECO:0000256" key="11">
    <source>
        <dbReference type="ARBA" id="ARBA00023136"/>
    </source>
</evidence>
<keyword evidence="16" id="KW-1185">Reference proteome</keyword>
<keyword evidence="4" id="KW-1003">Cell membrane</keyword>
<dbReference type="Pfam" id="PF01292">
    <property type="entry name" value="Ni_hydr_CYTB"/>
    <property type="match status" value="1"/>
</dbReference>
<dbReference type="EMBL" id="MLCO01000037">
    <property type="protein sequence ID" value="ONG56677.1"/>
    <property type="molecule type" value="Genomic_DNA"/>
</dbReference>
<dbReference type="InterPro" id="IPR016174">
    <property type="entry name" value="Di-haem_cyt_TM"/>
</dbReference>
<dbReference type="InterPro" id="IPR011577">
    <property type="entry name" value="Cyt_b561_bac/Ni-Hgenase"/>
</dbReference>
<accession>A0A1V2H702</accession>
<organism evidence="15 16">
    <name type="scientific">Teichococcus deserti</name>
    <dbReference type="NCBI Taxonomy" id="1817963"/>
    <lineage>
        <taxon>Bacteria</taxon>
        <taxon>Pseudomonadati</taxon>
        <taxon>Pseudomonadota</taxon>
        <taxon>Alphaproteobacteria</taxon>
        <taxon>Acetobacterales</taxon>
        <taxon>Roseomonadaceae</taxon>
        <taxon>Roseomonas</taxon>
    </lineage>
</organism>
<feature type="domain" description="Cytochrome b561 bacterial/Ni-hydrogenase" evidence="14">
    <location>
        <begin position="21"/>
        <end position="190"/>
    </location>
</feature>
<evidence type="ECO:0000256" key="4">
    <source>
        <dbReference type="ARBA" id="ARBA00022475"/>
    </source>
</evidence>
<dbReference type="OrthoDB" id="1247465at2"/>
<keyword evidence="7" id="KW-0479">Metal-binding</keyword>
<dbReference type="PANTHER" id="PTHR30529">
    <property type="entry name" value="CYTOCHROME B561"/>
    <property type="match status" value="1"/>
</dbReference>
<dbReference type="GO" id="GO:0005886">
    <property type="term" value="C:plasma membrane"/>
    <property type="evidence" value="ECO:0007669"/>
    <property type="project" value="UniProtKB-SubCell"/>
</dbReference>
<dbReference type="Proteomes" id="UP000188879">
    <property type="component" value="Unassembled WGS sequence"/>
</dbReference>
<reference evidence="15 16" key="1">
    <citation type="submission" date="2016-10" db="EMBL/GenBank/DDBJ databases">
        <title>Draft Genome sequence of Roseomonas sp. strain M3.</title>
        <authorList>
            <person name="Subhash Y."/>
            <person name="Lee S."/>
        </authorList>
    </citation>
    <scope>NUCLEOTIDE SEQUENCE [LARGE SCALE GENOMIC DNA]</scope>
    <source>
        <strain evidence="15 16">M3</strain>
    </source>
</reference>
<evidence type="ECO:0000256" key="10">
    <source>
        <dbReference type="ARBA" id="ARBA00023004"/>
    </source>
</evidence>
<dbReference type="GO" id="GO:0022904">
    <property type="term" value="P:respiratory electron transport chain"/>
    <property type="evidence" value="ECO:0007669"/>
    <property type="project" value="InterPro"/>
</dbReference>
<feature type="transmembrane region" description="Helical" evidence="13">
    <location>
        <begin position="158"/>
        <end position="180"/>
    </location>
</feature>
<evidence type="ECO:0000256" key="3">
    <source>
        <dbReference type="ARBA" id="ARBA00022448"/>
    </source>
</evidence>
<gene>
    <name evidence="15" type="ORF">BKE38_05485</name>
</gene>
<evidence type="ECO:0000313" key="16">
    <source>
        <dbReference type="Proteomes" id="UP000188879"/>
    </source>
</evidence>
<evidence type="ECO:0000256" key="8">
    <source>
        <dbReference type="ARBA" id="ARBA00022982"/>
    </source>
</evidence>
<keyword evidence="3" id="KW-0813">Transport</keyword>
<dbReference type="SUPFAM" id="SSF81342">
    <property type="entry name" value="Transmembrane di-heme cytochromes"/>
    <property type="match status" value="1"/>
</dbReference>
<evidence type="ECO:0000256" key="7">
    <source>
        <dbReference type="ARBA" id="ARBA00022723"/>
    </source>
</evidence>
<comment type="caution">
    <text evidence="15">The sequence shown here is derived from an EMBL/GenBank/DDBJ whole genome shotgun (WGS) entry which is preliminary data.</text>
</comment>